<keyword evidence="4 7" id="KW-0560">Oxidoreductase</keyword>
<evidence type="ECO:0000256" key="5">
    <source>
        <dbReference type="ARBA" id="ARBA00023136"/>
    </source>
</evidence>
<evidence type="ECO:0000313" key="9">
    <source>
        <dbReference type="EMBL" id="RCL39058.1"/>
    </source>
</evidence>
<comment type="catalytic activity">
    <reaction evidence="7">
        <text>protoporphyrinogen IX + 3 a menaquinone = protoporphyrin IX + 3 a menaquinol</text>
        <dbReference type="Rhea" id="RHEA:27409"/>
        <dbReference type="Rhea" id="RHEA-COMP:9537"/>
        <dbReference type="Rhea" id="RHEA-COMP:9539"/>
        <dbReference type="ChEBI" id="CHEBI:16374"/>
        <dbReference type="ChEBI" id="CHEBI:18151"/>
        <dbReference type="ChEBI" id="CHEBI:57306"/>
        <dbReference type="ChEBI" id="CHEBI:57307"/>
        <dbReference type="EC" id="1.3.5.3"/>
    </reaction>
</comment>
<dbReference type="GO" id="GO:0010181">
    <property type="term" value="F:FMN binding"/>
    <property type="evidence" value="ECO:0007669"/>
    <property type="project" value="UniProtKB-UniRule"/>
</dbReference>
<proteinExistence type="inferred from homology"/>
<dbReference type="GO" id="GO:0006782">
    <property type="term" value="P:protoporphyrinogen IX biosynthetic process"/>
    <property type="evidence" value="ECO:0007669"/>
    <property type="project" value="UniProtKB-UniRule"/>
</dbReference>
<evidence type="ECO:0000256" key="7">
    <source>
        <dbReference type="HAMAP-Rule" id="MF_00853"/>
    </source>
</evidence>
<feature type="domain" description="Flavodoxin-like" evidence="8">
    <location>
        <begin position="4"/>
        <end position="179"/>
    </location>
</feature>
<evidence type="ECO:0000256" key="1">
    <source>
        <dbReference type="ARBA" id="ARBA00022630"/>
    </source>
</evidence>
<evidence type="ECO:0000313" key="10">
    <source>
        <dbReference type="Proteomes" id="UP000253032"/>
    </source>
</evidence>
<accession>A0A368BP01</accession>
<evidence type="ECO:0000259" key="8">
    <source>
        <dbReference type="PROSITE" id="PS50902"/>
    </source>
</evidence>
<keyword evidence="6 7" id="KW-0627">Porphyrin biosynthesis</keyword>
<comment type="subcellular location">
    <subcellularLocation>
        <location evidence="7">Cell membrane</location>
        <topology evidence="7">Peripheral membrane protein</topology>
    </subcellularLocation>
</comment>
<evidence type="ECO:0000256" key="4">
    <source>
        <dbReference type="ARBA" id="ARBA00023002"/>
    </source>
</evidence>
<dbReference type="UniPathway" id="UPA00251">
    <property type="reaction ID" value="UER00324"/>
</dbReference>
<dbReference type="GO" id="GO:0070819">
    <property type="term" value="F:menaquinone-dependent protoporphyrinogen oxidase activity"/>
    <property type="evidence" value="ECO:0007669"/>
    <property type="project" value="UniProtKB-UniRule"/>
</dbReference>
<comment type="similarity">
    <text evidence="7">Belongs to the HemG family.</text>
</comment>
<sequence>MKKILILYATTDGQTKLICQKIKKILEEIFIIDFHSVESVNEDLSLIEKNFESVIIGASIRYGKHSDDLYNFIKNNTDFLEGIDNAFFSVNVVARKPNKNTPDTNPYIKKFLALSKWNPKKVAVFAGKVDYPQYRFIDKFMIRLIMWITKGPTDTSKTYEFTDWDKVEEFAYEIKKNAS</sequence>
<dbReference type="GO" id="GO:0005886">
    <property type="term" value="C:plasma membrane"/>
    <property type="evidence" value="ECO:0007669"/>
    <property type="project" value="UniProtKB-SubCell"/>
</dbReference>
<dbReference type="InterPro" id="IPR029039">
    <property type="entry name" value="Flavoprotein-like_sf"/>
</dbReference>
<dbReference type="PROSITE" id="PS50902">
    <property type="entry name" value="FLAVODOXIN_LIKE"/>
    <property type="match status" value="1"/>
</dbReference>
<dbReference type="Pfam" id="PF12724">
    <property type="entry name" value="Flavodoxin_5"/>
    <property type="match status" value="1"/>
</dbReference>
<dbReference type="Gene3D" id="3.40.50.360">
    <property type="match status" value="1"/>
</dbReference>
<comment type="catalytic activity">
    <reaction evidence="7">
        <text>protoporphyrinogen IX + 3 a ubiquinone = protoporphyrin IX + 3 a ubiquinol</text>
        <dbReference type="Rhea" id="RHEA:63936"/>
        <dbReference type="Rhea" id="RHEA-COMP:9565"/>
        <dbReference type="Rhea" id="RHEA-COMP:9566"/>
        <dbReference type="ChEBI" id="CHEBI:16389"/>
        <dbReference type="ChEBI" id="CHEBI:17976"/>
        <dbReference type="ChEBI" id="CHEBI:57306"/>
        <dbReference type="ChEBI" id="CHEBI:57307"/>
    </reaction>
</comment>
<comment type="catalytic activity">
    <reaction evidence="7">
        <text>protoporphyrinogen IX + 3 a quinone = protoporphyrin IX + 3 a quinol</text>
        <dbReference type="Rhea" id="RHEA:65032"/>
        <dbReference type="ChEBI" id="CHEBI:24646"/>
        <dbReference type="ChEBI" id="CHEBI:57306"/>
        <dbReference type="ChEBI" id="CHEBI:57307"/>
        <dbReference type="ChEBI" id="CHEBI:132124"/>
        <dbReference type="EC" id="1.3.5.3"/>
    </reaction>
</comment>
<organism evidence="9 10">
    <name type="scientific">SAR86 cluster bacterium</name>
    <dbReference type="NCBI Taxonomy" id="2030880"/>
    <lineage>
        <taxon>Bacteria</taxon>
        <taxon>Pseudomonadati</taxon>
        <taxon>Pseudomonadota</taxon>
        <taxon>Gammaproteobacteria</taxon>
        <taxon>SAR86 cluster</taxon>
    </lineage>
</organism>
<dbReference type="NCBIfam" id="NF008316">
    <property type="entry name" value="PRK11104.1"/>
    <property type="match status" value="1"/>
</dbReference>
<evidence type="ECO:0000256" key="2">
    <source>
        <dbReference type="ARBA" id="ARBA00022643"/>
    </source>
</evidence>
<evidence type="ECO:0000256" key="6">
    <source>
        <dbReference type="ARBA" id="ARBA00023244"/>
    </source>
</evidence>
<dbReference type="EC" id="1.3.5.3" evidence="7"/>
<comment type="function">
    <text evidence="7">Catalyzes the 6-electron oxidation of protoporphyrinogen IX to form protoporphyrin IX; under anaerobic conditions uses menaquinone as an electron acceptor, under aerobic conditions uses ubiquinone as an electron acceptor.</text>
</comment>
<keyword evidence="7" id="KW-1003">Cell membrane</keyword>
<dbReference type="PANTHER" id="PTHR38030">
    <property type="entry name" value="PROTOPORPHYRINOGEN IX DEHYDROGENASE [MENAQUINONE]"/>
    <property type="match status" value="1"/>
</dbReference>
<dbReference type="InterPro" id="IPR044264">
    <property type="entry name" value="HemG"/>
</dbReference>
<dbReference type="AlphaFoldDB" id="A0A368BP01"/>
<keyword evidence="2 7" id="KW-0288">FMN</keyword>
<keyword evidence="5" id="KW-0472">Membrane</keyword>
<dbReference type="EMBL" id="QOPC01000005">
    <property type="protein sequence ID" value="RCL39058.1"/>
    <property type="molecule type" value="Genomic_DNA"/>
</dbReference>
<dbReference type="SUPFAM" id="SSF52218">
    <property type="entry name" value="Flavoproteins"/>
    <property type="match status" value="1"/>
</dbReference>
<keyword evidence="3 7" id="KW-0547">Nucleotide-binding</keyword>
<comment type="pathway">
    <text evidence="7">Porphyrin-containing compound metabolism; protoporphyrin-IX biosynthesis; protoporphyrin-IX from protoporphyrinogen-IX: step 1/1.</text>
</comment>
<evidence type="ECO:0000256" key="3">
    <source>
        <dbReference type="ARBA" id="ARBA00022741"/>
    </source>
</evidence>
<gene>
    <name evidence="7" type="primary">hemG</name>
    <name evidence="9" type="ORF">DBW98_01470</name>
</gene>
<dbReference type="InterPro" id="IPR026816">
    <property type="entry name" value="Flavodoxin_dom"/>
</dbReference>
<dbReference type="InterPro" id="IPR008254">
    <property type="entry name" value="Flavodoxin/NO_synth"/>
</dbReference>
<name>A0A368BP01_9GAMM</name>
<comment type="caution">
    <text evidence="9">The sequence shown here is derived from an EMBL/GenBank/DDBJ whole genome shotgun (WGS) entry which is preliminary data.</text>
</comment>
<reference evidence="9 10" key="1">
    <citation type="journal article" date="2018" name="Microbiome">
        <title>Fine metagenomic profile of the Mediterranean stratified and mixed water columns revealed by assembly and recruitment.</title>
        <authorList>
            <person name="Haro-Moreno J.M."/>
            <person name="Lopez-Perez M."/>
            <person name="De La Torre J.R."/>
            <person name="Picazo A."/>
            <person name="Camacho A."/>
            <person name="Rodriguez-Valera F."/>
        </authorList>
    </citation>
    <scope>NUCLEOTIDE SEQUENCE [LARGE SCALE GENOMIC DNA]</scope>
    <source>
        <strain evidence="9">MED-G84</strain>
    </source>
</reference>
<keyword evidence="1 7" id="KW-0285">Flavoprotein</keyword>
<dbReference type="PANTHER" id="PTHR38030:SF2">
    <property type="entry name" value="PROTOPORPHYRINOGEN IX DEHYDROGENASE [QUINONE]"/>
    <property type="match status" value="1"/>
</dbReference>
<dbReference type="Proteomes" id="UP000253032">
    <property type="component" value="Unassembled WGS sequence"/>
</dbReference>
<dbReference type="InterPro" id="IPR052200">
    <property type="entry name" value="Protoporphyrinogen_IX_DH"/>
</dbReference>
<dbReference type="GO" id="GO:0004729">
    <property type="term" value="F:oxygen-dependent protoporphyrinogen oxidase activity"/>
    <property type="evidence" value="ECO:0007669"/>
    <property type="project" value="InterPro"/>
</dbReference>
<comment type="cofactor">
    <cofactor evidence="7">
        <name>FMN</name>
        <dbReference type="ChEBI" id="CHEBI:58210"/>
    </cofactor>
    <text evidence="7">Binds 1 FMN non-covalently per subunit.</text>
</comment>
<dbReference type="HAMAP" id="MF_00853">
    <property type="entry name" value="HemG"/>
    <property type="match status" value="1"/>
</dbReference>
<protein>
    <recommendedName>
        <fullName evidence="7">Protoporphyrinogen IX dehydrogenase [quinone]</fullName>
        <ecNumber evidence="7">1.3.5.3</ecNumber>
    </recommendedName>
    <alternativeName>
        <fullName evidence="7">Protoporphyrinogen IX dehydrogenase [menaquinone]</fullName>
    </alternativeName>
    <alternativeName>
        <fullName evidence="7">Protoporphyrinogen IX dehydrogenase [ubiquinone]</fullName>
    </alternativeName>
    <alternativeName>
        <fullName evidence="7">Protoporphyrinogen oxidase</fullName>
        <shortName evidence="7">PPO</shortName>
    </alternativeName>
</protein>